<dbReference type="Gene3D" id="1.10.10.10">
    <property type="entry name" value="Winged helix-like DNA-binding domain superfamily/Winged helix DNA-binding domain"/>
    <property type="match status" value="1"/>
</dbReference>
<evidence type="ECO:0000259" key="1">
    <source>
        <dbReference type="SMART" id="SM00421"/>
    </source>
</evidence>
<protein>
    <submittedName>
        <fullName evidence="2">Helix-turn-helix transcriptional regulator</fullName>
    </submittedName>
</protein>
<dbReference type="InterPro" id="IPR000792">
    <property type="entry name" value="Tscrpt_reg_LuxR_C"/>
</dbReference>
<dbReference type="CDD" id="cd06170">
    <property type="entry name" value="LuxR_C_like"/>
    <property type="match status" value="1"/>
</dbReference>
<dbReference type="EMBL" id="JAIQZJ010000004">
    <property type="protein sequence ID" value="MBZ5738327.1"/>
    <property type="molecule type" value="Genomic_DNA"/>
</dbReference>
<dbReference type="SMART" id="SM00421">
    <property type="entry name" value="HTH_LUXR"/>
    <property type="match status" value="1"/>
</dbReference>
<organism evidence="2 3">
    <name type="scientific">Nocardioides mangrovi</name>
    <dbReference type="NCBI Taxonomy" id="2874580"/>
    <lineage>
        <taxon>Bacteria</taxon>
        <taxon>Bacillati</taxon>
        <taxon>Actinomycetota</taxon>
        <taxon>Actinomycetes</taxon>
        <taxon>Propionibacteriales</taxon>
        <taxon>Nocardioidaceae</taxon>
        <taxon>Nocardioides</taxon>
    </lineage>
</organism>
<name>A0ABS7UCH1_9ACTN</name>
<dbReference type="Proteomes" id="UP000780875">
    <property type="component" value="Unassembled WGS sequence"/>
</dbReference>
<proteinExistence type="predicted"/>
<dbReference type="SUPFAM" id="SSF46894">
    <property type="entry name" value="C-terminal effector domain of the bipartite response regulators"/>
    <property type="match status" value="1"/>
</dbReference>
<keyword evidence="3" id="KW-1185">Reference proteome</keyword>
<reference evidence="2 3" key="1">
    <citation type="submission" date="2021-09" db="EMBL/GenBank/DDBJ databases">
        <title>Whole genome sequence of Nocardioides sp. GBK3QG-3.</title>
        <authorList>
            <person name="Tuo L."/>
        </authorList>
    </citation>
    <scope>NUCLEOTIDE SEQUENCE [LARGE SCALE GENOMIC DNA]</scope>
    <source>
        <strain evidence="2 3">GBK3QG-3</strain>
    </source>
</reference>
<dbReference type="Pfam" id="PF00196">
    <property type="entry name" value="GerE"/>
    <property type="match status" value="1"/>
</dbReference>
<feature type="domain" description="HTH luxR-type" evidence="1">
    <location>
        <begin position="260"/>
        <end position="323"/>
    </location>
</feature>
<evidence type="ECO:0000313" key="2">
    <source>
        <dbReference type="EMBL" id="MBZ5738327.1"/>
    </source>
</evidence>
<gene>
    <name evidence="2" type="ORF">K8U61_09150</name>
</gene>
<accession>A0ABS7UCH1</accession>
<evidence type="ECO:0000313" key="3">
    <source>
        <dbReference type="Proteomes" id="UP000780875"/>
    </source>
</evidence>
<dbReference type="RefSeq" id="WP_224122699.1">
    <property type="nucleotide sequence ID" value="NZ_JAIQZJ010000004.1"/>
</dbReference>
<comment type="caution">
    <text evidence="2">The sequence shown here is derived from an EMBL/GenBank/DDBJ whole genome shotgun (WGS) entry which is preliminary data.</text>
</comment>
<sequence>MARAERDTVLTALGFDRATAQLYEGMLPQSGRELGWVAAAVLRTPDELVAEMAPLVERGIVRLQQGRVYVEGPAQALARLIDEQGAAVATVQERLAALATAVPLVAGGGAKPAEGEVVDVRPLDGEVSSGGQPATLIGALIAQSSGDLLWLRPDQWRIDREPEMLRIIRDLVASGRRSLAIYPLRVMADAPDVVRRRAEAGEEIRLLPDLPTRMFVIGSTHAVVPEPLGYVDEPRLLVRQGAVVGVMRLWFEELWGRAAVPALDGAEPQVDLRRFLLEQLATGARDEQIARKLGISLRTVRRRVADLMTELGADSRFQAGIEAARRGWI</sequence>
<dbReference type="InterPro" id="IPR036388">
    <property type="entry name" value="WH-like_DNA-bd_sf"/>
</dbReference>
<dbReference type="InterPro" id="IPR016032">
    <property type="entry name" value="Sig_transdc_resp-reg_C-effctor"/>
</dbReference>